<comment type="caution">
    <text evidence="6">The sequence shown here is derived from an EMBL/GenBank/DDBJ whole genome shotgun (WGS) entry which is preliminary data.</text>
</comment>
<dbReference type="Gene3D" id="3.40.50.200">
    <property type="entry name" value="Peptidase S8/S53 domain"/>
    <property type="match status" value="1"/>
</dbReference>
<evidence type="ECO:0000256" key="4">
    <source>
        <dbReference type="ARBA" id="ARBA00022825"/>
    </source>
</evidence>
<evidence type="ECO:0000259" key="5">
    <source>
        <dbReference type="Pfam" id="PF00082"/>
    </source>
</evidence>
<dbReference type="PANTHER" id="PTHR43806:SF11">
    <property type="entry name" value="CEREVISIN-RELATED"/>
    <property type="match status" value="1"/>
</dbReference>
<dbReference type="AlphaFoldDB" id="A0A0F9AY00"/>
<dbReference type="SUPFAM" id="SSF52743">
    <property type="entry name" value="Subtilisin-like"/>
    <property type="match status" value="1"/>
</dbReference>
<name>A0A0F9AY00_9ZZZZ</name>
<organism evidence="6">
    <name type="scientific">marine sediment metagenome</name>
    <dbReference type="NCBI Taxonomy" id="412755"/>
    <lineage>
        <taxon>unclassified sequences</taxon>
        <taxon>metagenomes</taxon>
        <taxon>ecological metagenomes</taxon>
    </lineage>
</organism>
<dbReference type="InterPro" id="IPR023828">
    <property type="entry name" value="Peptidase_S8_Ser-AS"/>
</dbReference>
<dbReference type="EMBL" id="LAZR01052311">
    <property type="protein sequence ID" value="KKK83249.1"/>
    <property type="molecule type" value="Genomic_DNA"/>
</dbReference>
<feature type="domain" description="Peptidase S8/S53" evidence="5">
    <location>
        <begin position="63"/>
        <end position="320"/>
    </location>
</feature>
<dbReference type="GO" id="GO:0006508">
    <property type="term" value="P:proteolysis"/>
    <property type="evidence" value="ECO:0007669"/>
    <property type="project" value="UniProtKB-KW"/>
</dbReference>
<dbReference type="InterPro" id="IPR036852">
    <property type="entry name" value="Peptidase_S8/S53_dom_sf"/>
</dbReference>
<dbReference type="PANTHER" id="PTHR43806">
    <property type="entry name" value="PEPTIDASE S8"/>
    <property type="match status" value="1"/>
</dbReference>
<evidence type="ECO:0000313" key="6">
    <source>
        <dbReference type="EMBL" id="KKK83249.1"/>
    </source>
</evidence>
<dbReference type="PROSITE" id="PS00137">
    <property type="entry name" value="SUBTILASE_HIS"/>
    <property type="match status" value="1"/>
</dbReference>
<gene>
    <name evidence="6" type="ORF">LCGC14_2795280</name>
</gene>
<dbReference type="InterPro" id="IPR000209">
    <property type="entry name" value="Peptidase_S8/S53_dom"/>
</dbReference>
<sequence>LIAVPSKLIPVIDALPGVRAVHADLQINALQLPAAPDQALWWPTSASRQILEAEQAFRDGWTGEAVKLGVIDTGIDPNHPQLVGSEWDSVLTIPREPGIDAGPSQSGHGSHVASTAAGKLHFAEIGVFVEGVSRSPILSVQALGRVVGIGFTSEVINAMAVAYDRGAQVINMSLGSQECQGGCDVCPECRAVKRLSERGVLVAVAAGNSGPEENTIGCPGCSPHAITVAAVGQDGLVADFSSRGGTRFPNKPDVAAPGVDIFSGTGQGSQVDIGDPKAGFGYAAISGTSMATPHIAGLLTLLKHRNPAMTEEEFKAVIQAHGAAFTNATGYGMPRWSWW</sequence>
<evidence type="ECO:0000256" key="1">
    <source>
        <dbReference type="ARBA" id="ARBA00011073"/>
    </source>
</evidence>
<reference evidence="6" key="1">
    <citation type="journal article" date="2015" name="Nature">
        <title>Complex archaea that bridge the gap between prokaryotes and eukaryotes.</title>
        <authorList>
            <person name="Spang A."/>
            <person name="Saw J.H."/>
            <person name="Jorgensen S.L."/>
            <person name="Zaremba-Niedzwiedzka K."/>
            <person name="Martijn J."/>
            <person name="Lind A.E."/>
            <person name="van Eijk R."/>
            <person name="Schleper C."/>
            <person name="Guy L."/>
            <person name="Ettema T.J."/>
        </authorList>
    </citation>
    <scope>NUCLEOTIDE SEQUENCE</scope>
</reference>
<dbReference type="PROSITE" id="PS51892">
    <property type="entry name" value="SUBTILASE"/>
    <property type="match status" value="1"/>
</dbReference>
<dbReference type="PROSITE" id="PS00138">
    <property type="entry name" value="SUBTILASE_SER"/>
    <property type="match status" value="1"/>
</dbReference>
<keyword evidence="3" id="KW-0378">Hydrolase</keyword>
<dbReference type="PRINTS" id="PR00723">
    <property type="entry name" value="SUBTILISIN"/>
</dbReference>
<dbReference type="InterPro" id="IPR015500">
    <property type="entry name" value="Peptidase_S8_subtilisin-rel"/>
</dbReference>
<keyword evidence="4" id="KW-0720">Serine protease</keyword>
<keyword evidence="2" id="KW-0645">Protease</keyword>
<dbReference type="InterPro" id="IPR050131">
    <property type="entry name" value="Peptidase_S8_subtilisin-like"/>
</dbReference>
<accession>A0A0F9AY00</accession>
<dbReference type="GO" id="GO:0004252">
    <property type="term" value="F:serine-type endopeptidase activity"/>
    <property type="evidence" value="ECO:0007669"/>
    <property type="project" value="InterPro"/>
</dbReference>
<evidence type="ECO:0000256" key="2">
    <source>
        <dbReference type="ARBA" id="ARBA00022670"/>
    </source>
</evidence>
<protein>
    <recommendedName>
        <fullName evidence="5">Peptidase S8/S53 domain-containing protein</fullName>
    </recommendedName>
</protein>
<feature type="non-terminal residue" evidence="6">
    <location>
        <position position="1"/>
    </location>
</feature>
<evidence type="ECO:0000256" key="3">
    <source>
        <dbReference type="ARBA" id="ARBA00022801"/>
    </source>
</evidence>
<dbReference type="Pfam" id="PF00082">
    <property type="entry name" value="Peptidase_S8"/>
    <property type="match status" value="1"/>
</dbReference>
<dbReference type="InterPro" id="IPR022398">
    <property type="entry name" value="Peptidase_S8_His-AS"/>
</dbReference>
<proteinExistence type="inferred from homology"/>
<comment type="similarity">
    <text evidence="1">Belongs to the peptidase S8 family.</text>
</comment>